<reference evidence="1 2" key="1">
    <citation type="journal article" date="2024" name="BMC Genomics">
        <title>De novo assembly and annotation of Popillia japonica's genome with initial clues to its potential as an invasive pest.</title>
        <authorList>
            <person name="Cucini C."/>
            <person name="Boschi S."/>
            <person name="Funari R."/>
            <person name="Cardaioli E."/>
            <person name="Iannotti N."/>
            <person name="Marturano G."/>
            <person name="Paoli F."/>
            <person name="Bruttini M."/>
            <person name="Carapelli A."/>
            <person name="Frati F."/>
            <person name="Nardi F."/>
        </authorList>
    </citation>
    <scope>NUCLEOTIDE SEQUENCE [LARGE SCALE GENOMIC DNA]</scope>
    <source>
        <strain evidence="1">DMR45628</strain>
    </source>
</reference>
<proteinExistence type="predicted"/>
<protein>
    <submittedName>
        <fullName evidence="1">Uncharacterized protein</fullName>
    </submittedName>
</protein>
<comment type="caution">
    <text evidence="1">The sequence shown here is derived from an EMBL/GenBank/DDBJ whole genome shotgun (WGS) entry which is preliminary data.</text>
</comment>
<dbReference type="AlphaFoldDB" id="A0AAW1KIK9"/>
<gene>
    <name evidence="1" type="ORF">QE152_g22480</name>
</gene>
<evidence type="ECO:0000313" key="1">
    <source>
        <dbReference type="EMBL" id="KAK9719793.1"/>
    </source>
</evidence>
<keyword evidence="2" id="KW-1185">Reference proteome</keyword>
<sequence>MYCVAIHPYLSLCNNVSVNKFPFSESFCRVQFNRKSSTRVNPAILYPLTKTRVVVSTATAERVYNSVRI</sequence>
<accession>A0AAW1KIK9</accession>
<dbReference type="Proteomes" id="UP001458880">
    <property type="component" value="Unassembled WGS sequence"/>
</dbReference>
<organism evidence="1 2">
    <name type="scientific">Popillia japonica</name>
    <name type="common">Japanese beetle</name>
    <dbReference type="NCBI Taxonomy" id="7064"/>
    <lineage>
        <taxon>Eukaryota</taxon>
        <taxon>Metazoa</taxon>
        <taxon>Ecdysozoa</taxon>
        <taxon>Arthropoda</taxon>
        <taxon>Hexapoda</taxon>
        <taxon>Insecta</taxon>
        <taxon>Pterygota</taxon>
        <taxon>Neoptera</taxon>
        <taxon>Endopterygota</taxon>
        <taxon>Coleoptera</taxon>
        <taxon>Polyphaga</taxon>
        <taxon>Scarabaeiformia</taxon>
        <taxon>Scarabaeidae</taxon>
        <taxon>Rutelinae</taxon>
        <taxon>Popillia</taxon>
    </lineage>
</organism>
<evidence type="ECO:0000313" key="2">
    <source>
        <dbReference type="Proteomes" id="UP001458880"/>
    </source>
</evidence>
<name>A0AAW1KIK9_POPJA</name>
<dbReference type="EMBL" id="JASPKY010000216">
    <property type="protein sequence ID" value="KAK9719793.1"/>
    <property type="molecule type" value="Genomic_DNA"/>
</dbReference>